<dbReference type="Gene3D" id="3.30.70.20">
    <property type="match status" value="2"/>
</dbReference>
<dbReference type="GO" id="GO:0051539">
    <property type="term" value="F:4 iron, 4 sulfur cluster binding"/>
    <property type="evidence" value="ECO:0007669"/>
    <property type="project" value="UniProtKB-KW"/>
</dbReference>
<evidence type="ECO:0000256" key="3">
    <source>
        <dbReference type="ARBA" id="ARBA00023004"/>
    </source>
</evidence>
<keyword evidence="3" id="KW-0408">Iron</keyword>
<dbReference type="PANTHER" id="PTHR43177">
    <property type="entry name" value="PROTEIN NRFC"/>
    <property type="match status" value="1"/>
</dbReference>
<evidence type="ECO:0000256" key="1">
    <source>
        <dbReference type="ARBA" id="ARBA00022485"/>
    </source>
</evidence>
<dbReference type="InterPro" id="IPR017896">
    <property type="entry name" value="4Fe4S_Fe-S-bd"/>
</dbReference>
<evidence type="ECO:0000256" key="4">
    <source>
        <dbReference type="ARBA" id="ARBA00023014"/>
    </source>
</evidence>
<proteinExistence type="predicted"/>
<feature type="domain" description="4Fe-4S ferredoxin-type" evidence="5">
    <location>
        <begin position="49"/>
        <end position="80"/>
    </location>
</feature>
<name>A0A3S3SMA5_9BACT</name>
<dbReference type="PROSITE" id="PS51379">
    <property type="entry name" value="4FE4S_FER_2"/>
    <property type="match status" value="2"/>
</dbReference>
<feature type="domain" description="4Fe-4S ferredoxin-type" evidence="5">
    <location>
        <begin position="4"/>
        <end position="33"/>
    </location>
</feature>
<evidence type="ECO:0000313" key="6">
    <source>
        <dbReference type="EMBL" id="RWX45868.1"/>
    </source>
</evidence>
<dbReference type="GO" id="GO:0046872">
    <property type="term" value="F:metal ion binding"/>
    <property type="evidence" value="ECO:0007669"/>
    <property type="project" value="UniProtKB-KW"/>
</dbReference>
<comment type="caution">
    <text evidence="6">The sequence shown here is derived from an EMBL/GenBank/DDBJ whole genome shotgun (WGS) entry which is preliminary data.</text>
</comment>
<accession>A0A3S3SMA5</accession>
<dbReference type="Proteomes" id="UP000287853">
    <property type="component" value="Unassembled WGS sequence"/>
</dbReference>
<organism evidence="6 7">
    <name type="scientific">Candidatus Electrothrix aarhusensis</name>
    <dbReference type="NCBI Taxonomy" id="1859131"/>
    <lineage>
        <taxon>Bacteria</taxon>
        <taxon>Pseudomonadati</taxon>
        <taxon>Thermodesulfobacteriota</taxon>
        <taxon>Desulfobulbia</taxon>
        <taxon>Desulfobulbales</taxon>
        <taxon>Desulfobulbaceae</taxon>
        <taxon>Candidatus Electrothrix</taxon>
    </lineage>
</organism>
<evidence type="ECO:0000256" key="2">
    <source>
        <dbReference type="ARBA" id="ARBA00022723"/>
    </source>
</evidence>
<dbReference type="EMBL" id="MTKO01000071">
    <property type="protein sequence ID" value="RWX45868.1"/>
    <property type="molecule type" value="Genomic_DNA"/>
</dbReference>
<reference evidence="6 7" key="1">
    <citation type="submission" date="2017-01" db="EMBL/GenBank/DDBJ databases">
        <title>The cable genome- insights into the physiology and evolution of filamentous bacteria capable of sulfide oxidation via long distance electron transfer.</title>
        <authorList>
            <person name="Schreiber L."/>
            <person name="Bjerg J.T."/>
            <person name="Boggild A."/>
            <person name="Van De Vossenberg J."/>
            <person name="Meysman F."/>
            <person name="Nielsen L.P."/>
            <person name="Schramm A."/>
            <person name="Kjeldsen K.U."/>
        </authorList>
    </citation>
    <scope>NUCLEOTIDE SEQUENCE [LARGE SCALE GENOMIC DNA]</scope>
    <source>
        <strain evidence="6">MCF</strain>
    </source>
</reference>
<dbReference type="SUPFAM" id="SSF54862">
    <property type="entry name" value="4Fe-4S ferredoxins"/>
    <property type="match status" value="1"/>
</dbReference>
<dbReference type="InterPro" id="IPR050954">
    <property type="entry name" value="ET_IronSulfur_Cluster-Binding"/>
</dbReference>
<dbReference type="Pfam" id="PF12797">
    <property type="entry name" value="Fer4_2"/>
    <property type="match status" value="1"/>
</dbReference>
<dbReference type="Pfam" id="PF13247">
    <property type="entry name" value="Fer4_11"/>
    <property type="match status" value="1"/>
</dbReference>
<evidence type="ECO:0000259" key="5">
    <source>
        <dbReference type="PROSITE" id="PS51379"/>
    </source>
</evidence>
<keyword evidence="1" id="KW-0004">4Fe-4S</keyword>
<keyword evidence="4" id="KW-0411">Iron-sulfur</keyword>
<dbReference type="PANTHER" id="PTHR43177:SF3">
    <property type="entry name" value="PROTEIN NRFC HOMOLOG"/>
    <property type="match status" value="1"/>
</dbReference>
<sequence length="192" mass="21750">MPRYAMVIDQSRCIGCMACVVSCKRENDVPPEVYRTRVLEIVQGDFPDLTTEMRSELCNHCDNAPCVNICPTGASHYEEDGTVQIDRDKCVAVRPVLPLAHIMLVISMKNTVMPINVLFVSNDWQKGKNQPVLPPVSVVPEYLVTWTIRTAKCLKFFVKLAIVFWESLLGPDPTSIILTNILKERKEEISWN</sequence>
<protein>
    <submittedName>
        <fullName evidence="6">4Fe-4S binding domain-containing protein</fullName>
    </submittedName>
</protein>
<keyword evidence="7" id="KW-1185">Reference proteome</keyword>
<keyword evidence="2" id="KW-0479">Metal-binding</keyword>
<evidence type="ECO:0000313" key="7">
    <source>
        <dbReference type="Proteomes" id="UP000287853"/>
    </source>
</evidence>
<dbReference type="AlphaFoldDB" id="A0A3S3SMA5"/>
<gene>
    <name evidence="6" type="ORF">H206_00733</name>
</gene>